<evidence type="ECO:0000256" key="2">
    <source>
        <dbReference type="ARBA" id="ARBA00022741"/>
    </source>
</evidence>
<dbReference type="InterPro" id="IPR027417">
    <property type="entry name" value="P-loop_NTPase"/>
</dbReference>
<dbReference type="InterPro" id="IPR052583">
    <property type="entry name" value="ATP-helicase/E3_Ub-Ligase"/>
</dbReference>
<keyword evidence="4" id="KW-0378">Hydrolase</keyword>
<dbReference type="InterPro" id="IPR001841">
    <property type="entry name" value="Znf_RING"/>
</dbReference>
<evidence type="ECO:0000256" key="7">
    <source>
        <dbReference type="PROSITE-ProRule" id="PRU00175"/>
    </source>
</evidence>
<dbReference type="GO" id="GO:0008270">
    <property type="term" value="F:zinc ion binding"/>
    <property type="evidence" value="ECO:0007669"/>
    <property type="project" value="UniProtKB-KW"/>
</dbReference>
<dbReference type="PROSITE" id="PS00518">
    <property type="entry name" value="ZF_RING_1"/>
    <property type="match status" value="1"/>
</dbReference>
<feature type="compositionally biased region" description="Low complexity" evidence="8">
    <location>
        <begin position="1214"/>
        <end position="1227"/>
    </location>
</feature>
<feature type="region of interest" description="Disordered" evidence="8">
    <location>
        <begin position="1211"/>
        <end position="1230"/>
    </location>
</feature>
<dbReference type="InterPro" id="IPR001650">
    <property type="entry name" value="Helicase_C-like"/>
</dbReference>
<evidence type="ECO:0000313" key="12">
    <source>
        <dbReference type="Proteomes" id="UP001337655"/>
    </source>
</evidence>
<dbReference type="Pfam" id="PF26021">
    <property type="entry name" value="Ferritin_C144_05"/>
    <property type="match status" value="1"/>
</dbReference>
<dbReference type="Pfam" id="PF00271">
    <property type="entry name" value="Helicase_C"/>
    <property type="match status" value="1"/>
</dbReference>
<dbReference type="GO" id="GO:0005524">
    <property type="term" value="F:ATP binding"/>
    <property type="evidence" value="ECO:0007669"/>
    <property type="project" value="InterPro"/>
</dbReference>
<keyword evidence="6" id="KW-0067">ATP-binding</keyword>
<accession>A0AAV9PJ59</accession>
<evidence type="ECO:0000259" key="10">
    <source>
        <dbReference type="PROSITE" id="PS51192"/>
    </source>
</evidence>
<dbReference type="PANTHER" id="PTHR45865:SF1">
    <property type="entry name" value="E3 UBIQUITIN-PROTEIN LIGASE SHPRH"/>
    <property type="match status" value="1"/>
</dbReference>
<dbReference type="RefSeq" id="XP_064662323.1">
    <property type="nucleotide sequence ID" value="XM_064799568.1"/>
</dbReference>
<dbReference type="GeneID" id="89923656"/>
<keyword evidence="1" id="KW-0479">Metal-binding</keyword>
<dbReference type="CDD" id="cd18070">
    <property type="entry name" value="DEXQc_SHPRH"/>
    <property type="match status" value="1"/>
</dbReference>
<dbReference type="SMART" id="SM00487">
    <property type="entry name" value="DEXDc"/>
    <property type="match status" value="1"/>
</dbReference>
<dbReference type="CDD" id="cd18793">
    <property type="entry name" value="SF2_C_SNF"/>
    <property type="match status" value="1"/>
</dbReference>
<dbReference type="InterPro" id="IPR014001">
    <property type="entry name" value="Helicase_ATP-bd"/>
</dbReference>
<organism evidence="11 12">
    <name type="scientific">Saxophila tyrrhenica</name>
    <dbReference type="NCBI Taxonomy" id="1690608"/>
    <lineage>
        <taxon>Eukaryota</taxon>
        <taxon>Fungi</taxon>
        <taxon>Dikarya</taxon>
        <taxon>Ascomycota</taxon>
        <taxon>Pezizomycotina</taxon>
        <taxon>Dothideomycetes</taxon>
        <taxon>Dothideomycetidae</taxon>
        <taxon>Mycosphaerellales</taxon>
        <taxon>Extremaceae</taxon>
        <taxon>Saxophila</taxon>
    </lineage>
</organism>
<dbReference type="GO" id="GO:0061630">
    <property type="term" value="F:ubiquitin protein ligase activity"/>
    <property type="evidence" value="ECO:0007669"/>
    <property type="project" value="TreeGrafter"/>
</dbReference>
<dbReference type="InterPro" id="IPR017907">
    <property type="entry name" value="Znf_RING_CS"/>
</dbReference>
<dbReference type="Pfam" id="PF00176">
    <property type="entry name" value="SNF2-rel_dom"/>
    <property type="match status" value="1"/>
</dbReference>
<feature type="compositionally biased region" description="Basic and acidic residues" evidence="8">
    <location>
        <begin position="747"/>
        <end position="756"/>
    </location>
</feature>
<feature type="region of interest" description="Disordered" evidence="8">
    <location>
        <begin position="48"/>
        <end position="68"/>
    </location>
</feature>
<evidence type="ECO:0000259" key="9">
    <source>
        <dbReference type="PROSITE" id="PS50089"/>
    </source>
</evidence>
<dbReference type="SUPFAM" id="SSF57850">
    <property type="entry name" value="RING/U-box"/>
    <property type="match status" value="1"/>
</dbReference>
<feature type="region of interest" description="Disordered" evidence="8">
    <location>
        <begin position="1461"/>
        <end position="1494"/>
    </location>
</feature>
<dbReference type="InterPro" id="IPR038718">
    <property type="entry name" value="SNF2-like_sf"/>
</dbReference>
<evidence type="ECO:0000256" key="3">
    <source>
        <dbReference type="ARBA" id="ARBA00022771"/>
    </source>
</evidence>
<dbReference type="GO" id="GO:0016787">
    <property type="term" value="F:hydrolase activity"/>
    <property type="evidence" value="ECO:0007669"/>
    <property type="project" value="UniProtKB-KW"/>
</dbReference>
<evidence type="ECO:0000313" key="11">
    <source>
        <dbReference type="EMBL" id="KAK5173628.1"/>
    </source>
</evidence>
<dbReference type="InterPro" id="IPR000330">
    <property type="entry name" value="SNF2_N"/>
</dbReference>
<sequence>MAPLNEHCVTTALSATALSHDESTVLVEAGGFTPMKWFLSQALNPASATEDVSEPPAKRRKLGESRSVQCAVPDPAQHIPISRVAIDLDFPTTLNARSVGSAQIREDVSFKGAESVKVDASFMDRFDAHRLRLALPRLNGEVLVVDVTELPDYARGALRHAALTRLREAEIATGHDPTYWKRCTLTASSGQPFTVVRLEINFYWNSGASAFSSGVPGVYSEQKQEYKLLFGTFPDVEKEEAGLKQDWSPRDFYECVHVPPKDQDTTYDFQSLLDSDLYPFQKRAVHWMLRREGMKYECDGLHALQDSKRARNVDFYRPIQDVDGGTCFVNHLQGIICRTRPDPRMSALSGGILAEEMGLGKTVELMALLSVHKRADPLPEAYYDGDSEMEIVPSRATLIITPNSILQQWKSELTRHAPALRVFHYEGFSSKKPKAEQQILKEMTVNDVVLATYSTLTRELHFAEDPPKRDMRQARKYKRKRSPLVRLQWWRICLDEAQMVESGVSAAARVARRLLSVHRWAVSGTPLRKDVQDLHGLLIFLGLQPLADNTKLWKHLIHSHGHLFRKVFNTIALRHSKIEVGDDIQLPQQKRVVVTIPFSATEQANYNDLFKKMCHAVGVGSDGSPNEEDWDPTDPAVVEEMRSQLVQLRQACLHPQVGAKNRKALGRGRGPLRTVAEVLEVMIEQNETTLRTEERALLATQLLRGHVVGNAQENDRRSVEALEIYRPAMEKSAELVKESREKLAATKELRRDKGEVVTETDDEDSADETTPEVGRLKNSLRTALQLEHTCTFFAATAIYQQKTNIDITEPETERYKSLEDHETALYEHAKQLRKEILQDSSRKSEVFMQRIGMAVEQKKFTKMPRIKELESLGGIESRRITEKSDELFDKIREQGALIADWRAKMAEYLLKPLVDTDEGLETTGDEYEDSTKLQDELFVYFDAVKAILADLQTSITGEKAPLIDHEMLTMVRAARTALDKDIVEEMKNQGVHAPELTLELLGTRNKLRGGSRDGLSIRGLIQEARGLEASLQGNESGIRAAERAILRQHINALQATFSSYNKALTGVQREVDLFRLTQNQRLDFYRQLQELSDAVQPYKEELDPTLDMVALQDATSHEESQTEALKQLRSKHTFLLHLREKDNVEDRDETCVICNDTFLSGVLTVCGHKYCKECAQNWLGMHKKCAVCRRKMTPADMHNITYKPLKLAAREEIQSGSSSPSDQDSSPKQNSIYSGVSSQLLQEIQSIDLPTSYGTKIDTLGRHLHWLREHDPGAKSVVFSQYREFLDVLGTALSDFRIGYARLGRGSAVEKFKQDPTIDCLLLDAKTDSSGMTLVNATHVFICEPLIQTAVELQAIARVHRIGQTRPTTVWMYLISDTVEEAIYDISVTRRLAHAQARQSNRAQKSRSATPAPLQENAIDAANSEEMQSAPLSKLLVAGKGGGELVGKEDLWQCLFGKAQKSGVKTSVEEHPIVSRHLRAEAAEQRRSDAMELD</sequence>
<dbReference type="GO" id="GO:0006974">
    <property type="term" value="P:DNA damage response"/>
    <property type="evidence" value="ECO:0007669"/>
    <property type="project" value="TreeGrafter"/>
</dbReference>
<dbReference type="Gene3D" id="3.30.40.10">
    <property type="entry name" value="Zinc/RING finger domain, C3HC4 (zinc finger)"/>
    <property type="match status" value="1"/>
</dbReference>
<dbReference type="InterPro" id="IPR059033">
    <property type="entry name" value="C144_05_dom"/>
</dbReference>
<dbReference type="InterPro" id="IPR049730">
    <property type="entry name" value="SNF2/RAD54-like_C"/>
</dbReference>
<feature type="domain" description="Helicase ATP-binding" evidence="10">
    <location>
        <begin position="342"/>
        <end position="544"/>
    </location>
</feature>
<dbReference type="Gene3D" id="3.40.50.10810">
    <property type="entry name" value="Tandem AAA-ATPase domain"/>
    <property type="match status" value="1"/>
</dbReference>
<keyword evidence="5" id="KW-0862">Zinc</keyword>
<name>A0AAV9PJ59_9PEZI</name>
<dbReference type="Proteomes" id="UP001337655">
    <property type="component" value="Unassembled WGS sequence"/>
</dbReference>
<dbReference type="Gene3D" id="3.40.50.300">
    <property type="entry name" value="P-loop containing nucleotide triphosphate hydrolases"/>
    <property type="match status" value="1"/>
</dbReference>
<evidence type="ECO:0000256" key="1">
    <source>
        <dbReference type="ARBA" id="ARBA00022723"/>
    </source>
</evidence>
<dbReference type="PROSITE" id="PS50089">
    <property type="entry name" value="ZF_RING_2"/>
    <property type="match status" value="1"/>
</dbReference>
<reference evidence="11 12" key="1">
    <citation type="submission" date="2023-08" db="EMBL/GenBank/DDBJ databases">
        <title>Black Yeasts Isolated from many extreme environments.</title>
        <authorList>
            <person name="Coleine C."/>
            <person name="Stajich J.E."/>
            <person name="Selbmann L."/>
        </authorList>
    </citation>
    <scope>NUCLEOTIDE SEQUENCE [LARGE SCALE GENOMIC DNA]</scope>
    <source>
        <strain evidence="11 12">CCFEE 5935</strain>
    </source>
</reference>
<dbReference type="SUPFAM" id="SSF52540">
    <property type="entry name" value="P-loop containing nucleoside triphosphate hydrolases"/>
    <property type="match status" value="2"/>
</dbReference>
<keyword evidence="12" id="KW-1185">Reference proteome</keyword>
<gene>
    <name evidence="11" type="ORF">LTR77_002309</name>
</gene>
<comment type="caution">
    <text evidence="11">The sequence shown here is derived from an EMBL/GenBank/DDBJ whole genome shotgun (WGS) entry which is preliminary data.</text>
</comment>
<dbReference type="Pfam" id="PF13920">
    <property type="entry name" value="zf-C3HC4_3"/>
    <property type="match status" value="1"/>
</dbReference>
<dbReference type="PANTHER" id="PTHR45865">
    <property type="entry name" value="E3 UBIQUITIN-PROTEIN LIGASE SHPRH FAMILY MEMBER"/>
    <property type="match status" value="1"/>
</dbReference>
<feature type="compositionally biased region" description="Basic and acidic residues" evidence="8">
    <location>
        <begin position="1467"/>
        <end position="1494"/>
    </location>
</feature>
<feature type="region of interest" description="Disordered" evidence="8">
    <location>
        <begin position="747"/>
        <end position="774"/>
    </location>
</feature>
<dbReference type="SMART" id="SM00184">
    <property type="entry name" value="RING"/>
    <property type="match status" value="1"/>
</dbReference>
<dbReference type="InterPro" id="IPR013083">
    <property type="entry name" value="Znf_RING/FYVE/PHD"/>
</dbReference>
<evidence type="ECO:0000256" key="5">
    <source>
        <dbReference type="ARBA" id="ARBA00022833"/>
    </source>
</evidence>
<evidence type="ECO:0000256" key="4">
    <source>
        <dbReference type="ARBA" id="ARBA00022801"/>
    </source>
</evidence>
<protein>
    <submittedName>
        <fullName evidence="11">Uncharacterized protein</fullName>
    </submittedName>
</protein>
<dbReference type="EMBL" id="JAVRRT010000003">
    <property type="protein sequence ID" value="KAK5173628.1"/>
    <property type="molecule type" value="Genomic_DNA"/>
</dbReference>
<keyword evidence="2" id="KW-0547">Nucleotide-binding</keyword>
<proteinExistence type="predicted"/>
<dbReference type="PROSITE" id="PS51192">
    <property type="entry name" value="HELICASE_ATP_BIND_1"/>
    <property type="match status" value="1"/>
</dbReference>
<dbReference type="CDD" id="cd16449">
    <property type="entry name" value="RING-HC"/>
    <property type="match status" value="1"/>
</dbReference>
<dbReference type="GO" id="GO:0005634">
    <property type="term" value="C:nucleus"/>
    <property type="evidence" value="ECO:0007669"/>
    <property type="project" value="TreeGrafter"/>
</dbReference>
<feature type="compositionally biased region" description="Acidic residues" evidence="8">
    <location>
        <begin position="758"/>
        <end position="770"/>
    </location>
</feature>
<keyword evidence="3 7" id="KW-0863">Zinc-finger</keyword>
<evidence type="ECO:0000256" key="6">
    <source>
        <dbReference type="ARBA" id="ARBA00022840"/>
    </source>
</evidence>
<feature type="domain" description="RING-type" evidence="9">
    <location>
        <begin position="1151"/>
        <end position="1189"/>
    </location>
</feature>
<dbReference type="GO" id="GO:0000209">
    <property type="term" value="P:protein polyubiquitination"/>
    <property type="evidence" value="ECO:0007669"/>
    <property type="project" value="TreeGrafter"/>
</dbReference>
<evidence type="ECO:0000256" key="8">
    <source>
        <dbReference type="SAM" id="MobiDB-lite"/>
    </source>
</evidence>